<dbReference type="AlphaFoldDB" id="A0A383CWV2"/>
<dbReference type="EMBL" id="UINC01212478">
    <property type="protein sequence ID" value="SVE36826.1"/>
    <property type="molecule type" value="Genomic_DNA"/>
</dbReference>
<gene>
    <name evidence="1" type="ORF">METZ01_LOCUS489680</name>
</gene>
<organism evidence="1">
    <name type="scientific">marine metagenome</name>
    <dbReference type="NCBI Taxonomy" id="408172"/>
    <lineage>
        <taxon>unclassified sequences</taxon>
        <taxon>metagenomes</taxon>
        <taxon>ecological metagenomes</taxon>
    </lineage>
</organism>
<evidence type="ECO:0000313" key="1">
    <source>
        <dbReference type="EMBL" id="SVE36826.1"/>
    </source>
</evidence>
<accession>A0A383CWV2</accession>
<reference evidence="1" key="1">
    <citation type="submission" date="2018-05" db="EMBL/GenBank/DDBJ databases">
        <authorList>
            <person name="Lanie J.A."/>
            <person name="Ng W.-L."/>
            <person name="Kazmierczak K.M."/>
            <person name="Andrzejewski T.M."/>
            <person name="Davidsen T.M."/>
            <person name="Wayne K.J."/>
            <person name="Tettelin H."/>
            <person name="Glass J.I."/>
            <person name="Rusch D."/>
            <person name="Podicherti R."/>
            <person name="Tsui H.-C.T."/>
            <person name="Winkler M.E."/>
        </authorList>
    </citation>
    <scope>NUCLEOTIDE SEQUENCE</scope>
</reference>
<sequence length="28" mass="2967">TTRLPRVSWPGSAGGPSGWKFEYAKGAC</sequence>
<name>A0A383CWV2_9ZZZZ</name>
<proteinExistence type="predicted"/>
<protein>
    <submittedName>
        <fullName evidence="1">Uncharacterized protein</fullName>
    </submittedName>
</protein>
<feature type="non-terminal residue" evidence="1">
    <location>
        <position position="28"/>
    </location>
</feature>
<feature type="non-terminal residue" evidence="1">
    <location>
        <position position="1"/>
    </location>
</feature>